<organism evidence="6 7">
    <name type="scientific">Candidatus Scatomorpha intestinigallinarum</name>
    <dbReference type="NCBI Taxonomy" id="2840923"/>
    <lineage>
        <taxon>Bacteria</taxon>
        <taxon>Bacillati</taxon>
        <taxon>Bacillota</taxon>
        <taxon>Clostridia</taxon>
        <taxon>Eubacteriales</taxon>
        <taxon>Candidatus Scatomorpha</taxon>
    </lineage>
</organism>
<reference evidence="6" key="2">
    <citation type="journal article" date="2021" name="PeerJ">
        <title>Extensive microbial diversity within the chicken gut microbiome revealed by metagenomics and culture.</title>
        <authorList>
            <person name="Gilroy R."/>
            <person name="Ravi A."/>
            <person name="Getino M."/>
            <person name="Pursley I."/>
            <person name="Horton D.L."/>
            <person name="Alikhan N.F."/>
            <person name="Baker D."/>
            <person name="Gharbi K."/>
            <person name="Hall N."/>
            <person name="Watson M."/>
            <person name="Adriaenssens E.M."/>
            <person name="Foster-Nyarko E."/>
            <person name="Jarju S."/>
            <person name="Secka A."/>
            <person name="Antonio M."/>
            <person name="Oren A."/>
            <person name="Chaudhuri R.R."/>
            <person name="La Ragione R."/>
            <person name="Hildebrand F."/>
            <person name="Pallen M.J."/>
        </authorList>
    </citation>
    <scope>NUCLEOTIDE SEQUENCE</scope>
    <source>
        <strain evidence="6">ChiGjej3B3-7149</strain>
    </source>
</reference>
<evidence type="ECO:0000256" key="1">
    <source>
        <dbReference type="ARBA" id="ARBA00022448"/>
    </source>
</evidence>
<protein>
    <submittedName>
        <fullName evidence="6">Ferredoxin family protein</fullName>
    </submittedName>
</protein>
<dbReference type="PANTHER" id="PTHR43082:SF3">
    <property type="entry name" value="FERREDOXIN-LIKE PROTEIN YDIT"/>
    <property type="match status" value="1"/>
</dbReference>
<dbReference type="AlphaFoldDB" id="A0A9D1DLW6"/>
<name>A0A9D1DLW6_9FIRM</name>
<keyword evidence="3" id="KW-0249">Electron transport</keyword>
<evidence type="ECO:0000256" key="3">
    <source>
        <dbReference type="ARBA" id="ARBA00022982"/>
    </source>
</evidence>
<evidence type="ECO:0000313" key="7">
    <source>
        <dbReference type="Proteomes" id="UP000824238"/>
    </source>
</evidence>
<gene>
    <name evidence="6" type="ORF">IAD36_06800</name>
</gene>
<evidence type="ECO:0000256" key="5">
    <source>
        <dbReference type="ARBA" id="ARBA00023014"/>
    </source>
</evidence>
<dbReference type="InterPro" id="IPR012206">
    <property type="entry name" value="Fd_FixX"/>
</dbReference>
<evidence type="ECO:0000313" key="6">
    <source>
        <dbReference type="EMBL" id="HIR55280.1"/>
    </source>
</evidence>
<keyword evidence="4" id="KW-0408">Iron</keyword>
<dbReference type="GO" id="GO:0005506">
    <property type="term" value="F:iron ion binding"/>
    <property type="evidence" value="ECO:0007669"/>
    <property type="project" value="InterPro"/>
</dbReference>
<comment type="caution">
    <text evidence="6">The sequence shown here is derived from an EMBL/GenBank/DDBJ whole genome shotgun (WGS) entry which is preliminary data.</text>
</comment>
<dbReference type="PANTHER" id="PTHR43082">
    <property type="entry name" value="FERREDOXIN-LIKE"/>
    <property type="match status" value="1"/>
</dbReference>
<dbReference type="SUPFAM" id="SSF54862">
    <property type="entry name" value="4Fe-4S ferredoxins"/>
    <property type="match status" value="1"/>
</dbReference>
<evidence type="ECO:0000256" key="2">
    <source>
        <dbReference type="ARBA" id="ARBA00022723"/>
    </source>
</evidence>
<evidence type="ECO:0000256" key="4">
    <source>
        <dbReference type="ARBA" id="ARBA00023004"/>
    </source>
</evidence>
<dbReference type="PIRSF" id="PIRSF036548">
    <property type="entry name" value="Fdx_FixX"/>
    <property type="match status" value="1"/>
</dbReference>
<proteinExistence type="predicted"/>
<dbReference type="GO" id="GO:0051536">
    <property type="term" value="F:iron-sulfur cluster binding"/>
    <property type="evidence" value="ECO:0007669"/>
    <property type="project" value="UniProtKB-KW"/>
</dbReference>
<sequence>MTVEDKLGADKFSVDEEHSHILVDKACRDAAEIDRVVRVCPAALYKKDGDGVRFDYLGCLECGTCRVLSGGKLVESWNYPVGAFGVSFRQG</sequence>
<dbReference type="Proteomes" id="UP000824238">
    <property type="component" value="Unassembled WGS sequence"/>
</dbReference>
<keyword evidence="2" id="KW-0479">Metal-binding</keyword>
<accession>A0A9D1DLW6</accession>
<keyword evidence="1" id="KW-0813">Transport</keyword>
<dbReference type="EMBL" id="DVHH01000162">
    <property type="protein sequence ID" value="HIR55280.1"/>
    <property type="molecule type" value="Genomic_DNA"/>
</dbReference>
<keyword evidence="5" id="KW-0411">Iron-sulfur</keyword>
<reference evidence="6" key="1">
    <citation type="submission" date="2020-10" db="EMBL/GenBank/DDBJ databases">
        <authorList>
            <person name="Gilroy R."/>
        </authorList>
    </citation>
    <scope>NUCLEOTIDE SEQUENCE</scope>
    <source>
        <strain evidence="6">ChiGjej3B3-7149</strain>
    </source>
</reference>